<protein>
    <submittedName>
        <fullName evidence="4">3-oxoacyl-[acyl-carrier protein] reductase</fullName>
    </submittedName>
</protein>
<dbReference type="SUPFAM" id="SSF51735">
    <property type="entry name" value="NAD(P)-binding Rossmann-fold domains"/>
    <property type="match status" value="1"/>
</dbReference>
<dbReference type="PROSITE" id="PS00061">
    <property type="entry name" value="ADH_SHORT"/>
    <property type="match status" value="1"/>
</dbReference>
<name>A0A1H1NGL3_9BRAD</name>
<evidence type="ECO:0000256" key="2">
    <source>
        <dbReference type="ARBA" id="ARBA00023002"/>
    </source>
</evidence>
<evidence type="ECO:0000259" key="3">
    <source>
        <dbReference type="SMART" id="SM00822"/>
    </source>
</evidence>
<keyword evidence="5" id="KW-1185">Reference proteome</keyword>
<accession>A0A1H1NGL3</accession>
<sequence>MNDEFSGKVALVTGASKGIGAGIAKALGQAGGHVAVAYGRDEAGARRVVAEIEAAGGHALALQGDLTRTADIEAMVARTVAAFGPIHILVNNAGVFEYKALAEITEAHVRSIFDTNVLGLLMMTKIAIANFDPAGGSVINISSLSAAGNGAGQAVYASSKAAVNTITKVLALELAGRKIRVNAIMPGYYDTEGARSFGMPGSEAEARLMAATPLEKRAGRPSDLSPVALFLASAASSWMTGEILTVSGGLR</sequence>
<gene>
    <name evidence="4" type="ORF">SAMN05444158_0596</name>
</gene>
<dbReference type="InterPro" id="IPR002347">
    <property type="entry name" value="SDR_fam"/>
</dbReference>
<dbReference type="EMBL" id="LT629750">
    <property type="protein sequence ID" value="SDR97469.1"/>
    <property type="molecule type" value="Genomic_DNA"/>
</dbReference>
<evidence type="ECO:0000313" key="5">
    <source>
        <dbReference type="Proteomes" id="UP000243904"/>
    </source>
</evidence>
<feature type="domain" description="Ketoreductase" evidence="3">
    <location>
        <begin position="8"/>
        <end position="178"/>
    </location>
</feature>
<dbReference type="InterPro" id="IPR020904">
    <property type="entry name" value="Sc_DH/Rdtase_CS"/>
</dbReference>
<dbReference type="PANTHER" id="PTHR43639:SF1">
    <property type="entry name" value="SHORT-CHAIN DEHYDROGENASE_REDUCTASE FAMILY PROTEIN"/>
    <property type="match status" value="1"/>
</dbReference>
<proteinExistence type="inferred from homology"/>
<dbReference type="InterPro" id="IPR036291">
    <property type="entry name" value="NAD(P)-bd_dom_sf"/>
</dbReference>
<dbReference type="NCBIfam" id="NF005559">
    <property type="entry name" value="PRK07231.1"/>
    <property type="match status" value="1"/>
</dbReference>
<dbReference type="FunFam" id="3.40.50.720:FF:000084">
    <property type="entry name" value="Short-chain dehydrogenase reductase"/>
    <property type="match status" value="1"/>
</dbReference>
<evidence type="ECO:0000313" key="4">
    <source>
        <dbReference type="EMBL" id="SDR97469.1"/>
    </source>
</evidence>
<dbReference type="PRINTS" id="PR00080">
    <property type="entry name" value="SDRFAMILY"/>
</dbReference>
<dbReference type="AlphaFoldDB" id="A0A1H1NGL3"/>
<dbReference type="GO" id="GO:0016491">
    <property type="term" value="F:oxidoreductase activity"/>
    <property type="evidence" value="ECO:0007669"/>
    <property type="project" value="UniProtKB-KW"/>
</dbReference>
<comment type="similarity">
    <text evidence="1">Belongs to the short-chain dehydrogenases/reductases (SDR) family.</text>
</comment>
<reference evidence="5" key="1">
    <citation type="submission" date="2016-10" db="EMBL/GenBank/DDBJ databases">
        <authorList>
            <person name="Varghese N."/>
            <person name="Submissions S."/>
        </authorList>
    </citation>
    <scope>NUCLEOTIDE SEQUENCE [LARGE SCALE GENOMIC DNA]</scope>
    <source>
        <strain evidence="5">GAS369</strain>
    </source>
</reference>
<dbReference type="PRINTS" id="PR00081">
    <property type="entry name" value="GDHRDH"/>
</dbReference>
<evidence type="ECO:0000256" key="1">
    <source>
        <dbReference type="ARBA" id="ARBA00006484"/>
    </source>
</evidence>
<dbReference type="Pfam" id="PF13561">
    <property type="entry name" value="adh_short_C2"/>
    <property type="match status" value="1"/>
</dbReference>
<keyword evidence="2" id="KW-0560">Oxidoreductase</keyword>
<dbReference type="Proteomes" id="UP000243904">
    <property type="component" value="Chromosome I"/>
</dbReference>
<dbReference type="SMART" id="SM00822">
    <property type="entry name" value="PKS_KR"/>
    <property type="match status" value="1"/>
</dbReference>
<dbReference type="Gene3D" id="3.40.50.720">
    <property type="entry name" value="NAD(P)-binding Rossmann-like Domain"/>
    <property type="match status" value="1"/>
</dbReference>
<dbReference type="InterPro" id="IPR057326">
    <property type="entry name" value="KR_dom"/>
</dbReference>
<dbReference type="RefSeq" id="WP_146686251.1">
    <property type="nucleotide sequence ID" value="NZ_LT629750.1"/>
</dbReference>
<dbReference type="PANTHER" id="PTHR43639">
    <property type="entry name" value="OXIDOREDUCTASE, SHORT-CHAIN DEHYDROGENASE/REDUCTASE FAMILY (AFU_ORTHOLOGUE AFUA_5G02870)"/>
    <property type="match status" value="1"/>
</dbReference>
<organism evidence="4 5">
    <name type="scientific">Bradyrhizobium canariense</name>
    <dbReference type="NCBI Taxonomy" id="255045"/>
    <lineage>
        <taxon>Bacteria</taxon>
        <taxon>Pseudomonadati</taxon>
        <taxon>Pseudomonadota</taxon>
        <taxon>Alphaproteobacteria</taxon>
        <taxon>Hyphomicrobiales</taxon>
        <taxon>Nitrobacteraceae</taxon>
        <taxon>Bradyrhizobium</taxon>
    </lineage>
</organism>